<reference evidence="1" key="1">
    <citation type="submission" date="2014-12" db="EMBL/GenBank/DDBJ databases">
        <title>Insight into the proteome of Arion vulgaris.</title>
        <authorList>
            <person name="Aradska J."/>
            <person name="Bulat T."/>
            <person name="Smidak R."/>
            <person name="Sarate P."/>
            <person name="Gangsoo J."/>
            <person name="Sialana F."/>
            <person name="Bilban M."/>
            <person name="Lubec G."/>
        </authorList>
    </citation>
    <scope>NUCLEOTIDE SEQUENCE</scope>
    <source>
        <tissue evidence="1">Skin</tissue>
    </source>
</reference>
<dbReference type="AlphaFoldDB" id="A0A0B7BYD5"/>
<organism evidence="1">
    <name type="scientific">Arion vulgaris</name>
    <dbReference type="NCBI Taxonomy" id="1028688"/>
    <lineage>
        <taxon>Eukaryota</taxon>
        <taxon>Metazoa</taxon>
        <taxon>Spiralia</taxon>
        <taxon>Lophotrochozoa</taxon>
        <taxon>Mollusca</taxon>
        <taxon>Gastropoda</taxon>
        <taxon>Heterobranchia</taxon>
        <taxon>Euthyneura</taxon>
        <taxon>Panpulmonata</taxon>
        <taxon>Eupulmonata</taxon>
        <taxon>Stylommatophora</taxon>
        <taxon>Helicina</taxon>
        <taxon>Arionoidea</taxon>
        <taxon>Arionidae</taxon>
        <taxon>Arion</taxon>
    </lineage>
</organism>
<gene>
    <name evidence="1" type="primary">ORF218163</name>
</gene>
<accession>A0A0B7BYD5</accession>
<name>A0A0B7BYD5_9EUPU</name>
<protein>
    <submittedName>
        <fullName evidence="1">Uncharacterized protein</fullName>
    </submittedName>
</protein>
<proteinExistence type="predicted"/>
<dbReference type="EMBL" id="HACG01051368">
    <property type="protein sequence ID" value="CEK98239.1"/>
    <property type="molecule type" value="Transcribed_RNA"/>
</dbReference>
<sequence length="49" mass="5712">MTTFKFIAGKKNVKTIKKAKPVSFQQLNLTCKNVHRNKRNEQEDPKVSH</sequence>
<evidence type="ECO:0000313" key="1">
    <source>
        <dbReference type="EMBL" id="CEK98239.1"/>
    </source>
</evidence>